<name>A0AAW7XUR2_9RHOB</name>
<organism evidence="1 2">
    <name type="scientific">Celeribacter halophilus</name>
    <dbReference type="NCBI Taxonomy" id="576117"/>
    <lineage>
        <taxon>Bacteria</taxon>
        <taxon>Pseudomonadati</taxon>
        <taxon>Pseudomonadota</taxon>
        <taxon>Alphaproteobacteria</taxon>
        <taxon>Rhodobacterales</taxon>
        <taxon>Roseobacteraceae</taxon>
        <taxon>Celeribacter</taxon>
    </lineage>
</organism>
<dbReference type="RefSeq" id="WP_303482800.1">
    <property type="nucleotide sequence ID" value="NZ_JAUOPJ010000005.1"/>
</dbReference>
<accession>A0AAW7XUR2</accession>
<dbReference type="Proteomes" id="UP001169823">
    <property type="component" value="Unassembled WGS sequence"/>
</dbReference>
<evidence type="ECO:0000313" key="1">
    <source>
        <dbReference type="EMBL" id="MDO6457009.1"/>
    </source>
</evidence>
<proteinExistence type="predicted"/>
<protein>
    <submittedName>
        <fullName evidence="1">Uncharacterized protein</fullName>
    </submittedName>
</protein>
<sequence>MKFPNLGNPSFQQILADISLGFAEGDHSLLIAETHAHPQRDQLQNTMPHR</sequence>
<dbReference type="AlphaFoldDB" id="A0AAW7XUR2"/>
<comment type="caution">
    <text evidence="1">The sequence shown here is derived from an EMBL/GenBank/DDBJ whole genome shotgun (WGS) entry which is preliminary data.</text>
</comment>
<dbReference type="EMBL" id="JAUOPJ010000005">
    <property type="protein sequence ID" value="MDO6457009.1"/>
    <property type="molecule type" value="Genomic_DNA"/>
</dbReference>
<reference evidence="1" key="1">
    <citation type="submission" date="2023-07" db="EMBL/GenBank/DDBJ databases">
        <title>Genome content predicts the carbon catabolic preferences of heterotrophic bacteria.</title>
        <authorList>
            <person name="Gralka M."/>
        </authorList>
    </citation>
    <scope>NUCLEOTIDE SEQUENCE</scope>
    <source>
        <strain evidence="1">I2M02</strain>
    </source>
</reference>
<gene>
    <name evidence="1" type="ORF">Q4494_07970</name>
</gene>
<evidence type="ECO:0000313" key="2">
    <source>
        <dbReference type="Proteomes" id="UP001169823"/>
    </source>
</evidence>